<sequence>MDGSLAVMVRLGDAAAATVLWQPHPGCPCPSRYDPGRGREGFCHYLLAFYAGWPKAMSAITVARNLFRGDN</sequence>
<proteinExistence type="predicted"/>
<evidence type="ECO:0008006" key="3">
    <source>
        <dbReference type="Google" id="ProtNLM"/>
    </source>
</evidence>
<name>A0ABP8DMK3_9ACTN</name>
<dbReference type="EMBL" id="BAABAT010000035">
    <property type="protein sequence ID" value="GAA4259449.1"/>
    <property type="molecule type" value="Genomic_DNA"/>
</dbReference>
<accession>A0ABP8DMK3</accession>
<evidence type="ECO:0000313" key="1">
    <source>
        <dbReference type="EMBL" id="GAA4259449.1"/>
    </source>
</evidence>
<comment type="caution">
    <text evidence="1">The sequence shown here is derived from an EMBL/GenBank/DDBJ whole genome shotgun (WGS) entry which is preliminary data.</text>
</comment>
<organism evidence="1 2">
    <name type="scientific">Dactylosporangium darangshiense</name>
    <dbReference type="NCBI Taxonomy" id="579108"/>
    <lineage>
        <taxon>Bacteria</taxon>
        <taxon>Bacillati</taxon>
        <taxon>Actinomycetota</taxon>
        <taxon>Actinomycetes</taxon>
        <taxon>Micromonosporales</taxon>
        <taxon>Micromonosporaceae</taxon>
        <taxon>Dactylosporangium</taxon>
    </lineage>
</organism>
<dbReference type="Proteomes" id="UP001500620">
    <property type="component" value="Unassembled WGS sequence"/>
</dbReference>
<protein>
    <recommendedName>
        <fullName evidence="3">SWIM-type domain-containing protein</fullName>
    </recommendedName>
</protein>
<gene>
    <name evidence="1" type="ORF">GCM10022255_084120</name>
</gene>
<keyword evidence="2" id="KW-1185">Reference proteome</keyword>
<evidence type="ECO:0000313" key="2">
    <source>
        <dbReference type="Proteomes" id="UP001500620"/>
    </source>
</evidence>
<reference evidence="2" key="1">
    <citation type="journal article" date="2019" name="Int. J. Syst. Evol. Microbiol.">
        <title>The Global Catalogue of Microorganisms (GCM) 10K type strain sequencing project: providing services to taxonomists for standard genome sequencing and annotation.</title>
        <authorList>
            <consortium name="The Broad Institute Genomics Platform"/>
            <consortium name="The Broad Institute Genome Sequencing Center for Infectious Disease"/>
            <person name="Wu L."/>
            <person name="Ma J."/>
        </authorList>
    </citation>
    <scope>NUCLEOTIDE SEQUENCE [LARGE SCALE GENOMIC DNA]</scope>
    <source>
        <strain evidence="2">JCM 17441</strain>
    </source>
</reference>